<name>A0A6H1ZPJ5_9ZZZZ</name>
<dbReference type="AlphaFoldDB" id="A0A6H1ZPJ5"/>
<reference evidence="1" key="1">
    <citation type="submission" date="2020-03" db="EMBL/GenBank/DDBJ databases">
        <title>The deep terrestrial virosphere.</title>
        <authorList>
            <person name="Holmfeldt K."/>
            <person name="Nilsson E."/>
            <person name="Simone D."/>
            <person name="Lopez-Fernandez M."/>
            <person name="Wu X."/>
            <person name="de Brujin I."/>
            <person name="Lundin D."/>
            <person name="Andersson A."/>
            <person name="Bertilsson S."/>
            <person name="Dopson M."/>
        </authorList>
    </citation>
    <scope>NUCLEOTIDE SEQUENCE</scope>
    <source>
        <strain evidence="1">TM448A01231</strain>
        <strain evidence="2">TM448B01337</strain>
    </source>
</reference>
<proteinExistence type="predicted"/>
<evidence type="ECO:0000313" key="2">
    <source>
        <dbReference type="EMBL" id="QJH98543.1"/>
    </source>
</evidence>
<protein>
    <submittedName>
        <fullName evidence="1">Uncharacterized protein</fullName>
    </submittedName>
</protein>
<gene>
    <name evidence="1" type="ORF">TM448A01231_0020</name>
    <name evidence="2" type="ORF">TM448B01337_0019</name>
</gene>
<organism evidence="1">
    <name type="scientific">viral metagenome</name>
    <dbReference type="NCBI Taxonomy" id="1070528"/>
    <lineage>
        <taxon>unclassified sequences</taxon>
        <taxon>metagenomes</taxon>
        <taxon>organismal metagenomes</taxon>
    </lineage>
</organism>
<accession>A0A6H1ZPJ5</accession>
<evidence type="ECO:0000313" key="1">
    <source>
        <dbReference type="EMBL" id="QJA49120.1"/>
    </source>
</evidence>
<dbReference type="EMBL" id="MT144739">
    <property type="protein sequence ID" value="QJH98543.1"/>
    <property type="molecule type" value="Genomic_DNA"/>
</dbReference>
<sequence>MPERVEAWMRDEVTEKVWNILDVLKSIDEEMVKDWVRQNWPDGKEVYEE</sequence>
<dbReference type="EMBL" id="MT144118">
    <property type="protein sequence ID" value="QJA49120.1"/>
    <property type="molecule type" value="Genomic_DNA"/>
</dbReference>